<dbReference type="RefSeq" id="WP_379568325.1">
    <property type="nucleotide sequence ID" value="NZ_JBHUFV010000003.1"/>
</dbReference>
<sequence>MIHVIPVGTVSAEQPAARYAVVTASTGEDSLVRPGFARAGESRRAHMLAVNERLGCVAHRRTHAYQLTMEKQ</sequence>
<evidence type="ECO:0000313" key="2">
    <source>
        <dbReference type="Proteomes" id="UP001597368"/>
    </source>
</evidence>
<proteinExistence type="predicted"/>
<organism evidence="1 2">
    <name type="scientific">Nonomuraea mangrovi</name>
    <dbReference type="NCBI Taxonomy" id="2316207"/>
    <lineage>
        <taxon>Bacteria</taxon>
        <taxon>Bacillati</taxon>
        <taxon>Actinomycetota</taxon>
        <taxon>Actinomycetes</taxon>
        <taxon>Streptosporangiales</taxon>
        <taxon>Streptosporangiaceae</taxon>
        <taxon>Nonomuraea</taxon>
    </lineage>
</organism>
<keyword evidence="2" id="KW-1185">Reference proteome</keyword>
<dbReference type="EMBL" id="JBHUFV010000003">
    <property type="protein sequence ID" value="MFD1930170.1"/>
    <property type="molecule type" value="Genomic_DNA"/>
</dbReference>
<dbReference type="Proteomes" id="UP001597368">
    <property type="component" value="Unassembled WGS sequence"/>
</dbReference>
<reference evidence="2" key="1">
    <citation type="journal article" date="2019" name="Int. J. Syst. Evol. Microbiol.">
        <title>The Global Catalogue of Microorganisms (GCM) 10K type strain sequencing project: providing services to taxonomists for standard genome sequencing and annotation.</title>
        <authorList>
            <consortium name="The Broad Institute Genomics Platform"/>
            <consortium name="The Broad Institute Genome Sequencing Center for Infectious Disease"/>
            <person name="Wu L."/>
            <person name="Ma J."/>
        </authorList>
    </citation>
    <scope>NUCLEOTIDE SEQUENCE [LARGE SCALE GENOMIC DNA]</scope>
    <source>
        <strain evidence="2">ICMP 6774ER</strain>
    </source>
</reference>
<gene>
    <name evidence="1" type="ORF">ACFSKW_01630</name>
</gene>
<name>A0ABW4SKW1_9ACTN</name>
<comment type="caution">
    <text evidence="1">The sequence shown here is derived from an EMBL/GenBank/DDBJ whole genome shotgun (WGS) entry which is preliminary data.</text>
</comment>
<protein>
    <submittedName>
        <fullName evidence="1">Uncharacterized protein</fullName>
    </submittedName>
</protein>
<evidence type="ECO:0000313" key="1">
    <source>
        <dbReference type="EMBL" id="MFD1930170.1"/>
    </source>
</evidence>
<accession>A0ABW4SKW1</accession>